<dbReference type="Proteomes" id="UP000319613">
    <property type="component" value="Unassembled WGS sequence"/>
</dbReference>
<dbReference type="AlphaFoldDB" id="A0A554JBA7"/>
<sequence length="739" mass="86197">MPMDNLKKLIDIAKADGGKFFVIDEQGNPALVIMGIDEYEKVLLKKVQNQLEDIEEINKKIIQAQKQEDKVQTARQTAQEDLVSEVIDSTFSFEPEEVPGFFDRVKNNTKEFVSSVKTTARIGTVERLQTWWNDNSYRRQDHKADKLSSQYSDHDREAHALEDRIRRQDIADADMEHRFGSNQERSRKTQKDRETLMHRLEQVKNEREIARLNLESVNYKKQVYEKKVKNIAKGVVESVNERLEPQEARLEVMGARKQQLDMEISTFQANVTETEHILEQMEIVHARNGFDFDKEAYAEQIREIKLQLKDYQKNLDQRTKEAERLGKSIISVSGKVASWQGRRAQYEKILNRDYKHVHPDTDEEDMAAVRARMEAFSKEDRERQKRPNKLDLEVMRKLWNNVLGSKLRITAKQLEMFADPRLKTEGVNYLTFKYMVQELSDKEISEKDWTAFEEEVQKQLRTGSKGNTQKQQAPSQPEQGTQPEATAEGATIESSDVTPEEEASQEPEETVEAEIETGTEDGQAPEEDEEAPEEAIEKKFRKFGYNGFDIKQLVSAWNQRFTKDFQLDLKTFSEDAESMFPDRRNKGALKLRDFKKIIESQFAHLSNEALGAKPEDVAQFKENVQKFKEFLIQNQIGKMDGYVEEDSNDFFDQQADIESLCELWNDLSDDTDDITPEILREHDQDITSEGNPNVEVGRFIDRAEDYRMSDKSKFDKRKNKKTISWFSRFLIKRWGLKKK</sequence>
<feature type="compositionally biased region" description="Acidic residues" evidence="2">
    <location>
        <begin position="498"/>
        <end position="534"/>
    </location>
</feature>
<evidence type="ECO:0000256" key="2">
    <source>
        <dbReference type="SAM" id="MobiDB-lite"/>
    </source>
</evidence>
<feature type="region of interest" description="Disordered" evidence="2">
    <location>
        <begin position="143"/>
        <end position="191"/>
    </location>
</feature>
<feature type="compositionally biased region" description="Polar residues" evidence="2">
    <location>
        <begin position="460"/>
        <end position="484"/>
    </location>
</feature>
<feature type="coiled-coil region" evidence="1">
    <location>
        <begin position="44"/>
        <end position="74"/>
    </location>
</feature>
<evidence type="ECO:0000313" key="4">
    <source>
        <dbReference type="Proteomes" id="UP000319613"/>
    </source>
</evidence>
<accession>A0A554JBA7</accession>
<evidence type="ECO:0000313" key="3">
    <source>
        <dbReference type="EMBL" id="TSC65665.1"/>
    </source>
</evidence>
<evidence type="ECO:0000256" key="1">
    <source>
        <dbReference type="SAM" id="Coils"/>
    </source>
</evidence>
<keyword evidence="1" id="KW-0175">Coiled coil</keyword>
<gene>
    <name evidence="3" type="ORF">G01um101477_383</name>
</gene>
<protein>
    <submittedName>
        <fullName evidence="3">Uncharacterized protein</fullName>
    </submittedName>
</protein>
<proteinExistence type="predicted"/>
<reference evidence="3 4" key="1">
    <citation type="submission" date="2017-07" db="EMBL/GenBank/DDBJ databases">
        <title>Mechanisms for carbon and nitrogen cycling indicate functional differentiation within the Candidate Phyla Radiation.</title>
        <authorList>
            <person name="Danczak R.E."/>
            <person name="Johnston M.D."/>
            <person name="Kenah C."/>
            <person name="Slattery M."/>
            <person name="Wrighton K.C."/>
            <person name="Wilkins M.J."/>
        </authorList>
    </citation>
    <scope>NUCLEOTIDE SEQUENCE [LARGE SCALE GENOMIC DNA]</scope>
    <source>
        <strain evidence="3">Gr01-1014_77</strain>
    </source>
</reference>
<dbReference type="EMBL" id="VMFF01000034">
    <property type="protein sequence ID" value="TSC65665.1"/>
    <property type="molecule type" value="Genomic_DNA"/>
</dbReference>
<organism evidence="3 4">
    <name type="scientific">Candidatus Doudnabacteria bacterium Gr01-1014_77</name>
    <dbReference type="NCBI Taxonomy" id="2017133"/>
    <lineage>
        <taxon>Bacteria</taxon>
        <taxon>Candidatus Doudnaibacteriota</taxon>
    </lineage>
</organism>
<feature type="coiled-coil region" evidence="1">
    <location>
        <begin position="294"/>
        <end position="328"/>
    </location>
</feature>
<comment type="caution">
    <text evidence="3">The sequence shown here is derived from an EMBL/GenBank/DDBJ whole genome shotgun (WGS) entry which is preliminary data.</text>
</comment>
<feature type="region of interest" description="Disordered" evidence="2">
    <location>
        <begin position="460"/>
        <end position="534"/>
    </location>
</feature>
<name>A0A554JBA7_9BACT</name>